<proteinExistence type="predicted"/>
<evidence type="ECO:0000313" key="2">
    <source>
        <dbReference type="EMBL" id="KAK9153204.1"/>
    </source>
</evidence>
<dbReference type="Proteomes" id="UP001417504">
    <property type="component" value="Unassembled WGS sequence"/>
</dbReference>
<accession>A0AAP0PSR2</accession>
<evidence type="ECO:0000256" key="1">
    <source>
        <dbReference type="SAM" id="Phobius"/>
    </source>
</evidence>
<dbReference type="PROSITE" id="PS51257">
    <property type="entry name" value="PROKAR_LIPOPROTEIN"/>
    <property type="match status" value="1"/>
</dbReference>
<gene>
    <name evidence="2" type="ORF">Sjap_000684</name>
</gene>
<feature type="transmembrane region" description="Helical" evidence="1">
    <location>
        <begin position="7"/>
        <end position="27"/>
    </location>
</feature>
<dbReference type="AlphaFoldDB" id="A0AAP0PSR2"/>
<reference evidence="2 3" key="1">
    <citation type="submission" date="2024-01" db="EMBL/GenBank/DDBJ databases">
        <title>Genome assemblies of Stephania.</title>
        <authorList>
            <person name="Yang L."/>
        </authorList>
    </citation>
    <scope>NUCLEOTIDE SEQUENCE [LARGE SCALE GENOMIC DNA]</scope>
    <source>
        <strain evidence="2">QJT</strain>
        <tissue evidence="2">Leaf</tissue>
    </source>
</reference>
<organism evidence="2 3">
    <name type="scientific">Stephania japonica</name>
    <dbReference type="NCBI Taxonomy" id="461633"/>
    <lineage>
        <taxon>Eukaryota</taxon>
        <taxon>Viridiplantae</taxon>
        <taxon>Streptophyta</taxon>
        <taxon>Embryophyta</taxon>
        <taxon>Tracheophyta</taxon>
        <taxon>Spermatophyta</taxon>
        <taxon>Magnoliopsida</taxon>
        <taxon>Ranunculales</taxon>
        <taxon>Menispermaceae</taxon>
        <taxon>Menispermoideae</taxon>
        <taxon>Cissampelideae</taxon>
        <taxon>Stephania</taxon>
    </lineage>
</organism>
<sequence>MKLLVRWYISACIISTILVGCISAIFLDLSIYFFLKHISVNFFFSSILKVYLQLTFTGPFLNSLEASL</sequence>
<keyword evidence="3" id="KW-1185">Reference proteome</keyword>
<protein>
    <submittedName>
        <fullName evidence="2">Uncharacterized protein</fullName>
    </submittedName>
</protein>
<name>A0AAP0PSR2_9MAGN</name>
<keyword evidence="1" id="KW-0472">Membrane</keyword>
<comment type="caution">
    <text evidence="2">The sequence shown here is derived from an EMBL/GenBank/DDBJ whole genome shotgun (WGS) entry which is preliminary data.</text>
</comment>
<keyword evidence="1" id="KW-1133">Transmembrane helix</keyword>
<keyword evidence="1" id="KW-0812">Transmembrane</keyword>
<evidence type="ECO:0000313" key="3">
    <source>
        <dbReference type="Proteomes" id="UP001417504"/>
    </source>
</evidence>
<dbReference type="EMBL" id="JBBNAE010000001">
    <property type="protein sequence ID" value="KAK9153204.1"/>
    <property type="molecule type" value="Genomic_DNA"/>
</dbReference>